<dbReference type="GO" id="GO:0007166">
    <property type="term" value="P:cell surface receptor signaling pathway"/>
    <property type="evidence" value="ECO:0007669"/>
    <property type="project" value="InterPro"/>
</dbReference>
<dbReference type="Pfam" id="PF07714">
    <property type="entry name" value="PK_Tyr_Ser-Thr"/>
    <property type="match status" value="1"/>
</dbReference>
<evidence type="ECO:0000256" key="1">
    <source>
        <dbReference type="ARBA" id="ARBA00022741"/>
    </source>
</evidence>
<evidence type="ECO:0000256" key="3">
    <source>
        <dbReference type="ARBA" id="ARBA00047558"/>
    </source>
</evidence>
<dbReference type="SMART" id="SM00220">
    <property type="entry name" value="S_TKc"/>
    <property type="match status" value="1"/>
</dbReference>
<organism evidence="6 7">
    <name type="scientific">Escallonia rubra</name>
    <dbReference type="NCBI Taxonomy" id="112253"/>
    <lineage>
        <taxon>Eukaryota</taxon>
        <taxon>Viridiplantae</taxon>
        <taxon>Streptophyta</taxon>
        <taxon>Embryophyta</taxon>
        <taxon>Tracheophyta</taxon>
        <taxon>Spermatophyta</taxon>
        <taxon>Magnoliopsida</taxon>
        <taxon>eudicotyledons</taxon>
        <taxon>Gunneridae</taxon>
        <taxon>Pentapetalae</taxon>
        <taxon>asterids</taxon>
        <taxon>campanulids</taxon>
        <taxon>Escalloniales</taxon>
        <taxon>Escalloniaceae</taxon>
        <taxon>Escallonia</taxon>
    </lineage>
</organism>
<gene>
    <name evidence="6" type="ORF">RJ640_000371</name>
</gene>
<keyword evidence="1" id="KW-0547">Nucleotide-binding</keyword>
<sequence length="263" mass="29763">MYLTSVVDGATHFCSLECHDTAPPAKTPVPLLVYEFITNNTFHHHIHDEDRVSSIPWESRLRIATETAGALAHMHAAPLHIIHRDIKSVNILLDDEYTVKVAYFGVSRLVSFDQTQLATLVQGTYIDPEYFQSGLLTKKSDVNSFGVVLIELLTGEKLDYILEDRAKREGQANQIKGVAEVERKCWRLKGDKRPIMKEVKEELEGLTDYKQHDSWGGIGHNLLNVDEREPLLIEPSNFYGSSQRVAFDSMMNEVILPQMDGGR</sequence>
<dbReference type="InterPro" id="IPR008271">
    <property type="entry name" value="Ser/Thr_kinase_AS"/>
</dbReference>
<dbReference type="AlphaFoldDB" id="A0AA88RBB4"/>
<dbReference type="PROSITE" id="PS00108">
    <property type="entry name" value="PROTEIN_KINASE_ST"/>
    <property type="match status" value="1"/>
</dbReference>
<dbReference type="EMBL" id="JAVXUO010001078">
    <property type="protein sequence ID" value="KAK2986209.1"/>
    <property type="molecule type" value="Genomic_DNA"/>
</dbReference>
<protein>
    <recommendedName>
        <fullName evidence="5">Protein kinase domain-containing protein</fullName>
    </recommendedName>
</protein>
<dbReference type="InterPro" id="IPR045274">
    <property type="entry name" value="WAK-like"/>
</dbReference>
<dbReference type="SUPFAM" id="SSF56112">
    <property type="entry name" value="Protein kinase-like (PK-like)"/>
    <property type="match status" value="1"/>
</dbReference>
<proteinExistence type="predicted"/>
<dbReference type="PROSITE" id="PS50011">
    <property type="entry name" value="PROTEIN_KINASE_DOM"/>
    <property type="match status" value="1"/>
</dbReference>
<evidence type="ECO:0000313" key="6">
    <source>
        <dbReference type="EMBL" id="KAK2986209.1"/>
    </source>
</evidence>
<dbReference type="InterPro" id="IPR001245">
    <property type="entry name" value="Ser-Thr/Tyr_kinase_cat_dom"/>
</dbReference>
<keyword evidence="2" id="KW-0067">ATP-binding</keyword>
<evidence type="ECO:0000259" key="5">
    <source>
        <dbReference type="PROSITE" id="PS50011"/>
    </source>
</evidence>
<keyword evidence="7" id="KW-1185">Reference proteome</keyword>
<name>A0AA88RBB4_9ASTE</name>
<comment type="catalytic activity">
    <reaction evidence="4">
        <text>L-threonyl-[protein] + ATP = O-phospho-L-threonyl-[protein] + ADP + H(+)</text>
        <dbReference type="Rhea" id="RHEA:46608"/>
        <dbReference type="Rhea" id="RHEA-COMP:11060"/>
        <dbReference type="Rhea" id="RHEA-COMP:11605"/>
        <dbReference type="ChEBI" id="CHEBI:15378"/>
        <dbReference type="ChEBI" id="CHEBI:30013"/>
        <dbReference type="ChEBI" id="CHEBI:30616"/>
        <dbReference type="ChEBI" id="CHEBI:61977"/>
        <dbReference type="ChEBI" id="CHEBI:456216"/>
    </reaction>
</comment>
<dbReference type="GO" id="GO:0005524">
    <property type="term" value="F:ATP binding"/>
    <property type="evidence" value="ECO:0007669"/>
    <property type="project" value="UniProtKB-KW"/>
</dbReference>
<evidence type="ECO:0000256" key="2">
    <source>
        <dbReference type="ARBA" id="ARBA00022840"/>
    </source>
</evidence>
<dbReference type="InterPro" id="IPR011009">
    <property type="entry name" value="Kinase-like_dom_sf"/>
</dbReference>
<dbReference type="PANTHER" id="PTHR27005:SF511">
    <property type="entry name" value="WALL-ASSOCIATED RECEPTOR KINASE 1-RELATED"/>
    <property type="match status" value="1"/>
</dbReference>
<evidence type="ECO:0000313" key="7">
    <source>
        <dbReference type="Proteomes" id="UP001187471"/>
    </source>
</evidence>
<evidence type="ECO:0000256" key="4">
    <source>
        <dbReference type="ARBA" id="ARBA00047951"/>
    </source>
</evidence>
<comment type="catalytic activity">
    <reaction evidence="3">
        <text>L-seryl-[protein] + ATP = O-phospho-L-seryl-[protein] + ADP + H(+)</text>
        <dbReference type="Rhea" id="RHEA:17989"/>
        <dbReference type="Rhea" id="RHEA-COMP:9863"/>
        <dbReference type="Rhea" id="RHEA-COMP:11604"/>
        <dbReference type="ChEBI" id="CHEBI:15378"/>
        <dbReference type="ChEBI" id="CHEBI:29999"/>
        <dbReference type="ChEBI" id="CHEBI:30616"/>
        <dbReference type="ChEBI" id="CHEBI:83421"/>
        <dbReference type="ChEBI" id="CHEBI:456216"/>
    </reaction>
</comment>
<dbReference type="GO" id="GO:0005886">
    <property type="term" value="C:plasma membrane"/>
    <property type="evidence" value="ECO:0007669"/>
    <property type="project" value="TreeGrafter"/>
</dbReference>
<dbReference type="Proteomes" id="UP001187471">
    <property type="component" value="Unassembled WGS sequence"/>
</dbReference>
<dbReference type="GO" id="GO:0004674">
    <property type="term" value="F:protein serine/threonine kinase activity"/>
    <property type="evidence" value="ECO:0007669"/>
    <property type="project" value="TreeGrafter"/>
</dbReference>
<dbReference type="InterPro" id="IPR000719">
    <property type="entry name" value="Prot_kinase_dom"/>
</dbReference>
<comment type="caution">
    <text evidence="6">The sequence shown here is derived from an EMBL/GenBank/DDBJ whole genome shotgun (WGS) entry which is preliminary data.</text>
</comment>
<accession>A0AA88RBB4</accession>
<feature type="domain" description="Protein kinase" evidence="5">
    <location>
        <begin position="1"/>
        <end position="223"/>
    </location>
</feature>
<dbReference type="Gene3D" id="1.10.510.10">
    <property type="entry name" value="Transferase(Phosphotransferase) domain 1"/>
    <property type="match status" value="1"/>
</dbReference>
<reference evidence="6" key="1">
    <citation type="submission" date="2022-12" db="EMBL/GenBank/DDBJ databases">
        <title>Draft genome assemblies for two species of Escallonia (Escalloniales).</title>
        <authorList>
            <person name="Chanderbali A."/>
            <person name="Dervinis C."/>
            <person name="Anghel I."/>
            <person name="Soltis D."/>
            <person name="Soltis P."/>
            <person name="Zapata F."/>
        </authorList>
    </citation>
    <scope>NUCLEOTIDE SEQUENCE</scope>
    <source>
        <strain evidence="6">UCBG92.1500</strain>
        <tissue evidence="6">Leaf</tissue>
    </source>
</reference>
<dbReference type="PANTHER" id="PTHR27005">
    <property type="entry name" value="WALL-ASSOCIATED RECEPTOR KINASE-LIKE 21"/>
    <property type="match status" value="1"/>
</dbReference>